<dbReference type="GO" id="GO:0043047">
    <property type="term" value="F:single-stranded telomeric DNA binding"/>
    <property type="evidence" value="ECO:0007669"/>
    <property type="project" value="TreeGrafter"/>
</dbReference>
<dbReference type="PANTHER" id="PTHR18867">
    <property type="entry name" value="RAD50"/>
    <property type="match status" value="1"/>
</dbReference>
<feature type="compositionally biased region" description="Pro residues" evidence="2">
    <location>
        <begin position="694"/>
        <end position="707"/>
    </location>
</feature>
<name>A0A5N6JZN3_MONLA</name>
<keyword evidence="4" id="KW-1185">Reference proteome</keyword>
<sequence>MAKVDAATKELREKKAKSEQEKEAEIREEVTRKNEENIREKDDKIGFLQRELKDKQDKLNRAEAEKKDKQKAKGEDEWKKINNEIQDCQREGREKDRQINELATSLEDTQNKLDLEKAGYYESEAAKDEIKSLNEQVQNLNEELLAIEEQNRKLMDDLDDFEKTLETANKNEKLVAELSLKLRAYENEDKAYLVRIGNFERECKQLALQLVMHKREIKAKNKIIEENAEALMEARGRISQLEAVVGMDILEIKEENKKLLEQNGQLQKKLEELENQPGDETSRSGKQPSASEAVLFASKQEIKRLEEQLERVRQLKSDEEKKATRERRRLEQRVEEALSEIHRLEQIEKPEFKPDVAELADLRGRVQNCDSEKDELRERIRYLEKEVEEAHKLIDKITVEHQDLLSVNKSLEKKLSESVKFVKELQRSLEKGKEKEEEKEEEKPQKKADEFEGGVEERAWEFTSLKAHSSLYVVEILLGFLVLRRALNGVVSGDIEDVKVAMTIVSDESEEAGDEELVAEVAWLKAIVCYYDGDTPKALIGFTQALAADIWEDYEKNTLEQWIRECTPGTGSDYPTGRSGYREALGFGPGPGTLKVPLKRPSDKELKEAKKAKKEAKKAAKKSKKLRRAPAPRRRGVHRRDLYVGILSPRQQKIWDTIDFSNFDYNKLTSEQRLLFSFEPFEDEPHSPVGGESPPQPPQPPPESPPESPRRDERMRTPSSTASSAASIAAEGNQIRRPSRMNDLTTNASLHIQWLTARLADREARIRELENIHGDILIVRAQLYRREGQIQELRNHANIMIAELTVWRRTAREERRRWREELNRGWWAWMPV</sequence>
<evidence type="ECO:0000256" key="1">
    <source>
        <dbReference type="SAM" id="Coils"/>
    </source>
</evidence>
<feature type="region of interest" description="Disordered" evidence="2">
    <location>
        <begin position="56"/>
        <end position="78"/>
    </location>
</feature>
<dbReference type="EMBL" id="VIGI01000010">
    <property type="protein sequence ID" value="KAB8294980.1"/>
    <property type="molecule type" value="Genomic_DNA"/>
</dbReference>
<dbReference type="PANTHER" id="PTHR18867:SF12">
    <property type="entry name" value="DNA REPAIR PROTEIN RAD50"/>
    <property type="match status" value="1"/>
</dbReference>
<dbReference type="GO" id="GO:0000722">
    <property type="term" value="P:telomere maintenance via recombination"/>
    <property type="evidence" value="ECO:0007669"/>
    <property type="project" value="TreeGrafter"/>
</dbReference>
<evidence type="ECO:0000313" key="3">
    <source>
        <dbReference type="EMBL" id="KAB8294980.1"/>
    </source>
</evidence>
<organism evidence="3 4">
    <name type="scientific">Monilinia laxa</name>
    <name type="common">Brown rot fungus</name>
    <name type="synonym">Sclerotinia laxa</name>
    <dbReference type="NCBI Taxonomy" id="61186"/>
    <lineage>
        <taxon>Eukaryota</taxon>
        <taxon>Fungi</taxon>
        <taxon>Dikarya</taxon>
        <taxon>Ascomycota</taxon>
        <taxon>Pezizomycotina</taxon>
        <taxon>Leotiomycetes</taxon>
        <taxon>Helotiales</taxon>
        <taxon>Sclerotiniaceae</taxon>
        <taxon>Monilinia</taxon>
    </lineage>
</organism>
<dbReference type="GO" id="GO:0030870">
    <property type="term" value="C:Mre11 complex"/>
    <property type="evidence" value="ECO:0007669"/>
    <property type="project" value="TreeGrafter"/>
</dbReference>
<dbReference type="GO" id="GO:0003691">
    <property type="term" value="F:double-stranded telomeric DNA binding"/>
    <property type="evidence" value="ECO:0007669"/>
    <property type="project" value="TreeGrafter"/>
</dbReference>
<gene>
    <name evidence="3" type="ORF">EYC80_006931</name>
</gene>
<proteinExistence type="predicted"/>
<evidence type="ECO:0000256" key="2">
    <source>
        <dbReference type="SAM" id="MobiDB-lite"/>
    </source>
</evidence>
<feature type="region of interest" description="Disordered" evidence="2">
    <location>
        <begin position="681"/>
        <end position="742"/>
    </location>
</feature>
<comment type="caution">
    <text evidence="3">The sequence shown here is derived from an EMBL/GenBank/DDBJ whole genome shotgun (WGS) entry which is preliminary data.</text>
</comment>
<feature type="region of interest" description="Disordered" evidence="2">
    <location>
        <begin position="431"/>
        <end position="450"/>
    </location>
</feature>
<dbReference type="GO" id="GO:0051880">
    <property type="term" value="F:G-quadruplex DNA binding"/>
    <property type="evidence" value="ECO:0007669"/>
    <property type="project" value="TreeGrafter"/>
</dbReference>
<dbReference type="GO" id="GO:0006302">
    <property type="term" value="P:double-strand break repair"/>
    <property type="evidence" value="ECO:0007669"/>
    <property type="project" value="TreeGrafter"/>
</dbReference>
<accession>A0A5N6JZN3</accession>
<keyword evidence="1" id="KW-0175">Coiled coil</keyword>
<reference evidence="3 4" key="1">
    <citation type="submission" date="2019-06" db="EMBL/GenBank/DDBJ databases">
        <title>Genome Sequence of the Brown Rot Fungal Pathogen Monilinia laxa.</title>
        <authorList>
            <person name="De Miccolis Angelini R.M."/>
            <person name="Landi L."/>
            <person name="Abate D."/>
            <person name="Pollastro S."/>
            <person name="Romanazzi G."/>
            <person name="Faretra F."/>
        </authorList>
    </citation>
    <scope>NUCLEOTIDE SEQUENCE [LARGE SCALE GENOMIC DNA]</scope>
    <source>
        <strain evidence="3 4">Mlax316</strain>
    </source>
</reference>
<dbReference type="GO" id="GO:0000794">
    <property type="term" value="C:condensed nuclear chromosome"/>
    <property type="evidence" value="ECO:0007669"/>
    <property type="project" value="TreeGrafter"/>
</dbReference>
<feature type="coiled-coil region" evidence="1">
    <location>
        <begin position="123"/>
        <end position="188"/>
    </location>
</feature>
<feature type="compositionally biased region" description="Low complexity" evidence="2">
    <location>
        <begin position="719"/>
        <end position="730"/>
    </location>
</feature>
<feature type="region of interest" description="Disordered" evidence="2">
    <location>
        <begin position="611"/>
        <end position="637"/>
    </location>
</feature>
<dbReference type="OrthoDB" id="3562382at2759"/>
<evidence type="ECO:0000313" key="4">
    <source>
        <dbReference type="Proteomes" id="UP000326757"/>
    </source>
</evidence>
<dbReference type="AlphaFoldDB" id="A0A5N6JZN3"/>
<dbReference type="Proteomes" id="UP000326757">
    <property type="component" value="Unassembled WGS sequence"/>
</dbReference>
<protein>
    <submittedName>
        <fullName evidence="3">Uncharacterized protein</fullName>
    </submittedName>
</protein>
<dbReference type="GO" id="GO:0070192">
    <property type="term" value="P:chromosome organization involved in meiotic cell cycle"/>
    <property type="evidence" value="ECO:0007669"/>
    <property type="project" value="TreeGrafter"/>
</dbReference>
<dbReference type="GO" id="GO:0007004">
    <property type="term" value="P:telomere maintenance via telomerase"/>
    <property type="evidence" value="ECO:0007669"/>
    <property type="project" value="TreeGrafter"/>
</dbReference>
<feature type="region of interest" description="Disordered" evidence="2">
    <location>
        <begin position="1"/>
        <end position="44"/>
    </location>
</feature>